<sequence>MKSTLLLFFFFTVLLGLFSCRVQHSPPELTKLSAPQALVNQSITLTGYQFGTDPTVTFGMAASAVTAPIGSHDETTIQLVVPRVLPGKTQIRVQTKEGTSDPLPFTVLQPAPIVTAVTPANGLQGTEVAITGDYLNQIKRIRFDNIDAVVKDSSAQKITIVIPANVPRGPQALVVETLAGIVVTKFVVAGTPQITSVGPLKTKPGAELVIQGKNLTDGIVSINGLATDKNLTTIKDTEIRTTIPATATTGLVTVKVFDVLVATSTDTVKIFQPPFITHLVAQDGIAGDKLLVEGRNLSEVSTISIGTIPVTFRLLSDTQIEAIVPALPSSGQVSVTASGIGGNTTATDPFFFYVAPSNLVLSPARQFPGRPLTISGKNLYRITGVTISGISVPITSRNEGFDLLVGIPATAVSGPVTVTSRAGTASAPLVIILKAVVSDIVPLKARPGDLVVIQGNFLLNAQIFFTGSATAAVDGGKNEDTERWVLVPADAQTGPLKVVNSTNDATTTASFTILRVVANADFTPKSGKVGDDVVLTGLNLSSVQEIRFGNGASVAAKFVLEGATIRVTVPTGATTGQICLTNEAGTTCTSANFTVTK</sequence>
<protein>
    <submittedName>
        <fullName evidence="2">IPT/TIG domain-containing protein</fullName>
    </submittedName>
</protein>
<evidence type="ECO:0000313" key="3">
    <source>
        <dbReference type="Proteomes" id="UP001597512"/>
    </source>
</evidence>
<evidence type="ECO:0000313" key="2">
    <source>
        <dbReference type="EMBL" id="MFD2932918.1"/>
    </source>
</evidence>
<evidence type="ECO:0000259" key="1">
    <source>
        <dbReference type="Pfam" id="PF01833"/>
    </source>
</evidence>
<proteinExistence type="predicted"/>
<feature type="domain" description="IPT/TIG" evidence="1">
    <location>
        <begin position="112"/>
        <end position="168"/>
    </location>
</feature>
<dbReference type="RefSeq" id="WP_381497102.1">
    <property type="nucleotide sequence ID" value="NZ_JBHUOM010000001.1"/>
</dbReference>
<feature type="domain" description="IPT/TIG" evidence="1">
    <location>
        <begin position="274"/>
        <end position="349"/>
    </location>
</feature>
<gene>
    <name evidence="2" type="ORF">ACFS25_03950</name>
</gene>
<dbReference type="InterPro" id="IPR002909">
    <property type="entry name" value="IPT_dom"/>
</dbReference>
<reference evidence="3" key="1">
    <citation type="journal article" date="2019" name="Int. J. Syst. Evol. Microbiol.">
        <title>The Global Catalogue of Microorganisms (GCM) 10K type strain sequencing project: providing services to taxonomists for standard genome sequencing and annotation.</title>
        <authorList>
            <consortium name="The Broad Institute Genomics Platform"/>
            <consortium name="The Broad Institute Genome Sequencing Center for Infectious Disease"/>
            <person name="Wu L."/>
            <person name="Ma J."/>
        </authorList>
    </citation>
    <scope>NUCLEOTIDE SEQUENCE [LARGE SCALE GENOMIC DNA]</scope>
    <source>
        <strain evidence="3">KCTC 52490</strain>
    </source>
</reference>
<feature type="domain" description="IPT/TIG" evidence="1">
    <location>
        <begin position="192"/>
        <end position="267"/>
    </location>
</feature>
<dbReference type="InterPro" id="IPR014756">
    <property type="entry name" value="Ig_E-set"/>
</dbReference>
<dbReference type="Proteomes" id="UP001597512">
    <property type="component" value="Unassembled WGS sequence"/>
</dbReference>
<dbReference type="SUPFAM" id="SSF81296">
    <property type="entry name" value="E set domains"/>
    <property type="match status" value="5"/>
</dbReference>
<accession>A0ABW6AFL3</accession>
<dbReference type="Gene3D" id="2.60.40.10">
    <property type="entry name" value="Immunoglobulins"/>
    <property type="match status" value="7"/>
</dbReference>
<feature type="domain" description="IPT/TIG" evidence="1">
    <location>
        <begin position="30"/>
        <end position="106"/>
    </location>
</feature>
<organism evidence="2 3">
    <name type="scientific">Spirosoma flavum</name>
    <dbReference type="NCBI Taxonomy" id="2048557"/>
    <lineage>
        <taxon>Bacteria</taxon>
        <taxon>Pseudomonadati</taxon>
        <taxon>Bacteroidota</taxon>
        <taxon>Cytophagia</taxon>
        <taxon>Cytophagales</taxon>
        <taxon>Cytophagaceae</taxon>
        <taxon>Spirosoma</taxon>
    </lineage>
</organism>
<name>A0ABW6AFL3_9BACT</name>
<dbReference type="Pfam" id="PF01833">
    <property type="entry name" value="TIG"/>
    <property type="match status" value="4"/>
</dbReference>
<dbReference type="PROSITE" id="PS51257">
    <property type="entry name" value="PROKAR_LIPOPROTEIN"/>
    <property type="match status" value="1"/>
</dbReference>
<dbReference type="InterPro" id="IPR013783">
    <property type="entry name" value="Ig-like_fold"/>
</dbReference>
<dbReference type="EMBL" id="JBHUOM010000001">
    <property type="protein sequence ID" value="MFD2932918.1"/>
    <property type="molecule type" value="Genomic_DNA"/>
</dbReference>
<comment type="caution">
    <text evidence="2">The sequence shown here is derived from an EMBL/GenBank/DDBJ whole genome shotgun (WGS) entry which is preliminary data.</text>
</comment>
<keyword evidence="3" id="KW-1185">Reference proteome</keyword>